<protein>
    <recommendedName>
        <fullName evidence="9">Cytochrome c assembly protein domain-containing protein</fullName>
    </recommendedName>
</protein>
<organism evidence="10 11">
    <name type="scientific">Citrus x changshan-huyou</name>
    <dbReference type="NCBI Taxonomy" id="2935761"/>
    <lineage>
        <taxon>Eukaryota</taxon>
        <taxon>Viridiplantae</taxon>
        <taxon>Streptophyta</taxon>
        <taxon>Embryophyta</taxon>
        <taxon>Tracheophyta</taxon>
        <taxon>Spermatophyta</taxon>
        <taxon>Magnoliopsida</taxon>
        <taxon>eudicotyledons</taxon>
        <taxon>Gunneridae</taxon>
        <taxon>Pentapetalae</taxon>
        <taxon>rosids</taxon>
        <taxon>malvids</taxon>
        <taxon>Sapindales</taxon>
        <taxon>Rutaceae</taxon>
        <taxon>Aurantioideae</taxon>
        <taxon>Citrus</taxon>
    </lineage>
</organism>
<dbReference type="InterPro" id="IPR003557">
    <property type="entry name" value="Cyt_c_biogenesis_CcmC"/>
</dbReference>
<keyword evidence="6 7" id="KW-0472">Membrane</keyword>
<evidence type="ECO:0000313" key="10">
    <source>
        <dbReference type="EMBL" id="KAK9180728.1"/>
    </source>
</evidence>
<feature type="region of interest" description="Disordered" evidence="8">
    <location>
        <begin position="1"/>
        <end position="28"/>
    </location>
</feature>
<dbReference type="NCBIfam" id="TIGR01191">
    <property type="entry name" value="ccmC"/>
    <property type="match status" value="1"/>
</dbReference>
<sequence length="478" mass="52632">MFQSPPHKKSVCEQKQKVRSTRKGQGSVLGSIPKAPMWRKRLKNCGKFYPCLLLVAFITLSSSIFMLLGKMELFPFFLSKAFIAAGSRTISSLLIKMGFSGGLALAVAWSLKLFISESCNISCNMMAPSGASGSGSGEGAGGRGFRWTDLFGSSSTGNSETSVNQPDPTSPNPGEPAAPIAEVYHPLLEGGQRRQELNDRLGINSLGRSLSDEVRESILETQFLMELKIEKALRSDRFSEDSLMYKRHQIRGILFYPNAMAIHLSLRVAPLDFQQGGNSRILYVHVPAARMSILVYIATAINTFLFLLTKHPLFLRSSGTGIEMGAFFTLFTLVTGGFRGRPMWGTFWVWDARLTSVFISFLIYLGALRFQKLPVEPASISIRAGPIDIPIIKSSVNWWNTSHQPGSISRSGTSIHVPMLIPILSNFANSPFSTRIFFVLETRLPIPSFLESPLTEEIEAREGIPKPSSLAESLCIHG</sequence>
<evidence type="ECO:0000313" key="11">
    <source>
        <dbReference type="Proteomes" id="UP001428341"/>
    </source>
</evidence>
<comment type="subcellular location">
    <subcellularLocation>
        <location evidence="1">Membrane</location>
        <topology evidence="1">Multi-pass membrane protein</topology>
    </subcellularLocation>
</comment>
<dbReference type="Proteomes" id="UP001428341">
    <property type="component" value="Unassembled WGS sequence"/>
</dbReference>
<name>A0AAP0LLW3_9ROSI</name>
<evidence type="ECO:0000256" key="4">
    <source>
        <dbReference type="ARBA" id="ARBA00022748"/>
    </source>
</evidence>
<proteinExistence type="inferred from homology"/>
<keyword evidence="4 7" id="KW-0201">Cytochrome c-type biogenesis</keyword>
<accession>A0AAP0LLW3</accession>
<reference evidence="10 11" key="1">
    <citation type="submission" date="2024-05" db="EMBL/GenBank/DDBJ databases">
        <title>Haplotype-resolved chromosome-level genome assembly of Huyou (Citrus changshanensis).</title>
        <authorList>
            <person name="Miao C."/>
            <person name="Chen W."/>
            <person name="Wu Y."/>
            <person name="Wang L."/>
            <person name="Zhao S."/>
            <person name="Grierson D."/>
            <person name="Xu C."/>
            <person name="Chen K."/>
        </authorList>
    </citation>
    <scope>NUCLEOTIDE SEQUENCE [LARGE SCALE GENOMIC DNA]</scope>
    <source>
        <strain evidence="10">01-14</strain>
        <tissue evidence="10">Leaf</tissue>
    </source>
</reference>
<dbReference type="InterPro" id="IPR002541">
    <property type="entry name" value="Cyt_c_assembly"/>
</dbReference>
<evidence type="ECO:0000256" key="2">
    <source>
        <dbReference type="ARBA" id="ARBA00005840"/>
    </source>
</evidence>
<feature type="transmembrane region" description="Helical" evidence="7">
    <location>
        <begin position="344"/>
        <end position="365"/>
    </location>
</feature>
<evidence type="ECO:0000256" key="5">
    <source>
        <dbReference type="ARBA" id="ARBA00022989"/>
    </source>
</evidence>
<dbReference type="EMBL" id="JBCGBO010000024">
    <property type="protein sequence ID" value="KAK9180728.1"/>
    <property type="molecule type" value="Genomic_DNA"/>
</dbReference>
<feature type="region of interest" description="Disordered" evidence="8">
    <location>
        <begin position="154"/>
        <end position="178"/>
    </location>
</feature>
<keyword evidence="3 7" id="KW-0812">Transmembrane</keyword>
<dbReference type="GO" id="GO:0015232">
    <property type="term" value="F:heme transmembrane transporter activity"/>
    <property type="evidence" value="ECO:0007669"/>
    <property type="project" value="InterPro"/>
</dbReference>
<dbReference type="PANTHER" id="PTHR30071:SF1">
    <property type="entry name" value="CYTOCHROME B_B6 PROTEIN-RELATED"/>
    <property type="match status" value="1"/>
</dbReference>
<gene>
    <name evidence="10" type="ORF">WN944_023863</name>
</gene>
<dbReference type="PRINTS" id="PR01386">
    <property type="entry name" value="CCMCBIOGNSIS"/>
</dbReference>
<dbReference type="InterPro" id="IPR045062">
    <property type="entry name" value="Cyt_c_biogenesis_CcsA/CcmC"/>
</dbReference>
<feature type="transmembrane region" description="Helical" evidence="7">
    <location>
        <begin position="89"/>
        <end position="111"/>
    </location>
</feature>
<dbReference type="PANTHER" id="PTHR30071">
    <property type="entry name" value="HEME EXPORTER PROTEIN C"/>
    <property type="match status" value="1"/>
</dbReference>
<evidence type="ECO:0000259" key="9">
    <source>
        <dbReference type="Pfam" id="PF01578"/>
    </source>
</evidence>
<feature type="transmembrane region" description="Helical" evidence="7">
    <location>
        <begin position="48"/>
        <end position="69"/>
    </location>
</feature>
<keyword evidence="11" id="KW-1185">Reference proteome</keyword>
<dbReference type="AlphaFoldDB" id="A0AAP0LLW3"/>
<evidence type="ECO:0000256" key="6">
    <source>
        <dbReference type="ARBA" id="ARBA00023136"/>
    </source>
</evidence>
<evidence type="ECO:0000256" key="1">
    <source>
        <dbReference type="ARBA" id="ARBA00004141"/>
    </source>
</evidence>
<comment type="caution">
    <text evidence="10">The sequence shown here is derived from an EMBL/GenBank/DDBJ whole genome shotgun (WGS) entry which is preliminary data.</text>
</comment>
<feature type="transmembrane region" description="Helical" evidence="7">
    <location>
        <begin position="289"/>
        <end position="308"/>
    </location>
</feature>
<evidence type="ECO:0000256" key="7">
    <source>
        <dbReference type="RuleBase" id="RU364092"/>
    </source>
</evidence>
<feature type="compositionally biased region" description="Polar residues" evidence="8">
    <location>
        <begin position="154"/>
        <end position="167"/>
    </location>
</feature>
<feature type="transmembrane region" description="Helical" evidence="7">
    <location>
        <begin position="253"/>
        <end position="269"/>
    </location>
</feature>
<feature type="domain" description="Cytochrome c assembly protein" evidence="9">
    <location>
        <begin position="267"/>
        <end position="401"/>
    </location>
</feature>
<feature type="transmembrane region" description="Helical" evidence="7">
    <location>
        <begin position="320"/>
        <end position="338"/>
    </location>
</feature>
<keyword evidence="5 7" id="KW-1133">Transmembrane helix</keyword>
<dbReference type="GO" id="GO:0017004">
    <property type="term" value="P:cytochrome complex assembly"/>
    <property type="evidence" value="ECO:0007669"/>
    <property type="project" value="UniProtKB-KW"/>
</dbReference>
<comment type="similarity">
    <text evidence="2 7">Belongs to the CcmC/CycZ/HelC family.</text>
</comment>
<evidence type="ECO:0000256" key="8">
    <source>
        <dbReference type="SAM" id="MobiDB-lite"/>
    </source>
</evidence>
<dbReference type="GO" id="GO:0005886">
    <property type="term" value="C:plasma membrane"/>
    <property type="evidence" value="ECO:0007669"/>
    <property type="project" value="TreeGrafter"/>
</dbReference>
<dbReference type="Pfam" id="PF01578">
    <property type="entry name" value="Cytochrom_C_asm"/>
    <property type="match status" value="1"/>
</dbReference>
<evidence type="ECO:0000256" key="3">
    <source>
        <dbReference type="ARBA" id="ARBA00022692"/>
    </source>
</evidence>
<dbReference type="GO" id="GO:0020037">
    <property type="term" value="F:heme binding"/>
    <property type="evidence" value="ECO:0007669"/>
    <property type="project" value="InterPro"/>
</dbReference>